<proteinExistence type="predicted"/>
<evidence type="ECO:0000313" key="1">
    <source>
        <dbReference type="EMBL" id="GLD55595.1"/>
    </source>
</evidence>
<protein>
    <submittedName>
        <fullName evidence="1">T-cell immunomodulatory protein</fullName>
    </submittedName>
</protein>
<keyword evidence="2" id="KW-1185">Reference proteome</keyword>
<organism evidence="1 2">
    <name type="scientific">Lates japonicus</name>
    <name type="common">Japanese lates</name>
    <dbReference type="NCBI Taxonomy" id="270547"/>
    <lineage>
        <taxon>Eukaryota</taxon>
        <taxon>Metazoa</taxon>
        <taxon>Chordata</taxon>
        <taxon>Craniata</taxon>
        <taxon>Vertebrata</taxon>
        <taxon>Euteleostomi</taxon>
        <taxon>Actinopterygii</taxon>
        <taxon>Neopterygii</taxon>
        <taxon>Teleostei</taxon>
        <taxon>Neoteleostei</taxon>
        <taxon>Acanthomorphata</taxon>
        <taxon>Carangaria</taxon>
        <taxon>Carangaria incertae sedis</taxon>
        <taxon>Centropomidae</taxon>
        <taxon>Lates</taxon>
    </lineage>
</organism>
<comment type="caution">
    <text evidence="1">The sequence shown here is derived from an EMBL/GenBank/DDBJ whole genome shotgun (WGS) entry which is preliminary data.</text>
</comment>
<dbReference type="AlphaFoldDB" id="A0AAD3MLA2"/>
<reference evidence="1" key="1">
    <citation type="submission" date="2022-08" db="EMBL/GenBank/DDBJ databases">
        <title>Genome sequencing of akame (Lates japonicus).</title>
        <authorList>
            <person name="Hashiguchi Y."/>
            <person name="Takahashi H."/>
        </authorList>
    </citation>
    <scope>NUCLEOTIDE SEQUENCE</scope>
    <source>
        <strain evidence="1">Kochi</strain>
    </source>
</reference>
<name>A0AAD3MLA2_LATJO</name>
<dbReference type="EMBL" id="BRZM01000022">
    <property type="protein sequence ID" value="GLD55595.1"/>
    <property type="molecule type" value="Genomic_DNA"/>
</dbReference>
<gene>
    <name evidence="1" type="ORF">AKAME5_000804400</name>
</gene>
<dbReference type="Proteomes" id="UP001279410">
    <property type="component" value="Unassembled WGS sequence"/>
</dbReference>
<sequence length="67" mass="7858">MLLQWVPALSDFKWRETVWSFERETQPTLAPAPCDYNSDVLPDALVVLLRNTSRTYVDYLAPEMKIR</sequence>
<evidence type="ECO:0000313" key="2">
    <source>
        <dbReference type="Proteomes" id="UP001279410"/>
    </source>
</evidence>
<accession>A0AAD3MLA2</accession>